<gene>
    <name evidence="1" type="ORF">GSCOC_T00036518001</name>
</gene>
<dbReference type="PhylomeDB" id="A0A068TZU7"/>
<dbReference type="PANTHER" id="PTHR32161:SF9">
    <property type="entry name" value="TOLB PROTEIN-LIKE PROTEIN"/>
    <property type="match status" value="1"/>
</dbReference>
<dbReference type="InterPro" id="IPR011042">
    <property type="entry name" value="6-blade_b-propeller_TolB-like"/>
</dbReference>
<proteinExistence type="predicted"/>
<sequence length="719" mass="81151">MPGSLRQLFSSSLYMWPCPRTQFLNHHKRRHPIRMIYPSHINSLFTIATTTFPLHSPLVYLKPSNFSMDPSGTIVFSTVGVTQYGFDIFSVKLPNLTQRRLTDGVSINFNGQFLDENEESLVFVSERSGSPRIYLSKPELSEPELLPSPPESLFHDRPVIKNQRAYFISAHEEPDKLFKSWSALYSTRLDDKKVRRLTPPGVADYSPSVSQSGKFIAVASYGSRDWSGEFHELQTDIVVFPESDQNARVTVCQHGGWPTWSGDSTIYFHRQSDDGWWSIYRVDLPQNSDLSDAPYLPVRVTPAGVHCFTPAAMHNAKKLAVATRRREKSYRQIEIFDAESKSFYPVTETLSPKFHCYNPFFSPDSTFLGYHRFRGESAQPGESIVPFLEKVSSPIKGLEMLRLNGNFPTFSPSGEFIAYTPDFEANSGLKVIKSDGSKRWVLFRNRVTFYLSWSPVEKNVIFTSIGPIFQSSRTTVQIARVTFDPANLTADRDAEIPVDIKILTNEDTGNNAFPSCSPDGKFIVFRSGRSGHKNLYIVDAVNGEFNGGSIRRLTDGPWIDTMPSWSPDGKWIAFSSNMHNPDDVEHFSIYVIGADGSGLRRIRIAGNEGSGRLDRERLNHVCWSADCEWLLFTANLGGVTAEPVSLPNQFQPYGDLYMVRVDGTGLRRLTWNGYENGTPAWYPTGGDVELDMGRLMNLKRSETVGDKLKGDFIEPLWLH</sequence>
<organism evidence="1 2">
    <name type="scientific">Coffea canephora</name>
    <name type="common">Robusta coffee</name>
    <dbReference type="NCBI Taxonomy" id="49390"/>
    <lineage>
        <taxon>Eukaryota</taxon>
        <taxon>Viridiplantae</taxon>
        <taxon>Streptophyta</taxon>
        <taxon>Embryophyta</taxon>
        <taxon>Tracheophyta</taxon>
        <taxon>Spermatophyta</taxon>
        <taxon>Magnoliopsida</taxon>
        <taxon>eudicotyledons</taxon>
        <taxon>Gunneridae</taxon>
        <taxon>Pentapetalae</taxon>
        <taxon>asterids</taxon>
        <taxon>lamiids</taxon>
        <taxon>Gentianales</taxon>
        <taxon>Rubiaceae</taxon>
        <taxon>Ixoroideae</taxon>
        <taxon>Gardenieae complex</taxon>
        <taxon>Bertiereae - Coffeeae clade</taxon>
        <taxon>Coffeeae</taxon>
        <taxon>Coffea</taxon>
    </lineage>
</organism>
<evidence type="ECO:0000313" key="1">
    <source>
        <dbReference type="EMBL" id="CDP01464.1"/>
    </source>
</evidence>
<dbReference type="EMBL" id="HG739091">
    <property type="protein sequence ID" value="CDP01464.1"/>
    <property type="molecule type" value="Genomic_DNA"/>
</dbReference>
<keyword evidence="2" id="KW-1185">Reference proteome</keyword>
<dbReference type="OMA" id="MPSWSPK"/>
<dbReference type="Pfam" id="PF07676">
    <property type="entry name" value="PD40"/>
    <property type="match status" value="2"/>
</dbReference>
<dbReference type="InterPro" id="IPR011659">
    <property type="entry name" value="WD40"/>
</dbReference>
<dbReference type="STRING" id="49390.A0A068TZU7"/>
<dbReference type="FunCoup" id="A0A068TZU7">
    <property type="interactions" value="11"/>
</dbReference>
<protein>
    <recommendedName>
        <fullName evidence="3">Dipeptidylpeptidase IV N-terminal domain-containing protein</fullName>
    </recommendedName>
</protein>
<dbReference type="Gramene" id="CDP01464">
    <property type="protein sequence ID" value="CDP01464"/>
    <property type="gene ID" value="GSCOC_T00036518001"/>
</dbReference>
<dbReference type="SUPFAM" id="SSF82171">
    <property type="entry name" value="DPP6 N-terminal domain-like"/>
    <property type="match status" value="1"/>
</dbReference>
<dbReference type="Proteomes" id="UP000295252">
    <property type="component" value="Chromosome IX"/>
</dbReference>
<name>A0A068TZU7_COFCA</name>
<dbReference type="InParanoid" id="A0A068TZU7"/>
<dbReference type="Gene3D" id="2.120.10.30">
    <property type="entry name" value="TolB, C-terminal domain"/>
    <property type="match status" value="3"/>
</dbReference>
<dbReference type="PANTHER" id="PTHR32161">
    <property type="entry name" value="DPP6 N-TERMINAL DOMAIN-LIKE PROTEIN"/>
    <property type="match status" value="1"/>
</dbReference>
<reference evidence="2" key="1">
    <citation type="journal article" date="2014" name="Science">
        <title>The coffee genome provides insight into the convergent evolution of caffeine biosynthesis.</title>
        <authorList>
            <person name="Denoeud F."/>
            <person name="Carretero-Paulet L."/>
            <person name="Dereeper A."/>
            <person name="Droc G."/>
            <person name="Guyot R."/>
            <person name="Pietrella M."/>
            <person name="Zheng C."/>
            <person name="Alberti A."/>
            <person name="Anthony F."/>
            <person name="Aprea G."/>
            <person name="Aury J.M."/>
            <person name="Bento P."/>
            <person name="Bernard M."/>
            <person name="Bocs S."/>
            <person name="Campa C."/>
            <person name="Cenci A."/>
            <person name="Combes M.C."/>
            <person name="Crouzillat D."/>
            <person name="Da Silva C."/>
            <person name="Daddiego L."/>
            <person name="De Bellis F."/>
            <person name="Dussert S."/>
            <person name="Garsmeur O."/>
            <person name="Gayraud T."/>
            <person name="Guignon V."/>
            <person name="Jahn K."/>
            <person name="Jamilloux V."/>
            <person name="Joet T."/>
            <person name="Labadie K."/>
            <person name="Lan T."/>
            <person name="Leclercq J."/>
            <person name="Lepelley M."/>
            <person name="Leroy T."/>
            <person name="Li L.T."/>
            <person name="Librado P."/>
            <person name="Lopez L."/>
            <person name="Munoz A."/>
            <person name="Noel B."/>
            <person name="Pallavicini A."/>
            <person name="Perrotta G."/>
            <person name="Poncet V."/>
            <person name="Pot D."/>
            <person name="Priyono X."/>
            <person name="Rigoreau M."/>
            <person name="Rouard M."/>
            <person name="Rozas J."/>
            <person name="Tranchant-Dubreuil C."/>
            <person name="VanBuren R."/>
            <person name="Zhang Q."/>
            <person name="Andrade A.C."/>
            <person name="Argout X."/>
            <person name="Bertrand B."/>
            <person name="de Kochko A."/>
            <person name="Graziosi G."/>
            <person name="Henry R.J."/>
            <person name="Jayarama X."/>
            <person name="Ming R."/>
            <person name="Nagai C."/>
            <person name="Rounsley S."/>
            <person name="Sankoff D."/>
            <person name="Giuliano G."/>
            <person name="Albert V.A."/>
            <person name="Wincker P."/>
            <person name="Lashermes P."/>
        </authorList>
    </citation>
    <scope>NUCLEOTIDE SEQUENCE [LARGE SCALE GENOMIC DNA]</scope>
    <source>
        <strain evidence="2">cv. DH200-94</strain>
    </source>
</reference>
<accession>A0A068TZU7</accession>
<dbReference type="AlphaFoldDB" id="A0A068TZU7"/>
<evidence type="ECO:0000313" key="2">
    <source>
        <dbReference type="Proteomes" id="UP000295252"/>
    </source>
</evidence>
<evidence type="ECO:0008006" key="3">
    <source>
        <dbReference type="Google" id="ProtNLM"/>
    </source>
</evidence>
<dbReference type="OrthoDB" id="43744at2759"/>
<dbReference type="SUPFAM" id="SSF69304">
    <property type="entry name" value="Tricorn protease N-terminal domain"/>
    <property type="match status" value="1"/>
</dbReference>